<dbReference type="EMBL" id="CAJEWN010000074">
    <property type="protein sequence ID" value="CAD2159286.1"/>
    <property type="molecule type" value="Genomic_DNA"/>
</dbReference>
<keyword evidence="1" id="KW-0732">Signal</keyword>
<evidence type="ECO:0000313" key="2">
    <source>
        <dbReference type="EMBL" id="CAD2159286.1"/>
    </source>
</evidence>
<name>A0A6V7UIV7_MELEN</name>
<feature type="signal peptide" evidence="1">
    <location>
        <begin position="1"/>
        <end position="21"/>
    </location>
</feature>
<gene>
    <name evidence="2" type="ORF">MENT_LOCUS13618</name>
</gene>
<reference evidence="2 3" key="1">
    <citation type="submission" date="2020-08" db="EMBL/GenBank/DDBJ databases">
        <authorList>
            <person name="Koutsovoulos G."/>
            <person name="Danchin GJ E."/>
        </authorList>
    </citation>
    <scope>NUCLEOTIDE SEQUENCE [LARGE SCALE GENOMIC DNA]</scope>
</reference>
<dbReference type="AlphaFoldDB" id="A0A6V7UIV7"/>
<evidence type="ECO:0000313" key="3">
    <source>
        <dbReference type="Proteomes" id="UP000580250"/>
    </source>
</evidence>
<sequence>MKFSQLFVLLIIALQFLVAQGLIYDAGAEYLVFVLGNYVIKKRYLDVIDK</sequence>
<proteinExistence type="predicted"/>
<organism evidence="2 3">
    <name type="scientific">Meloidogyne enterolobii</name>
    <name type="common">Root-knot nematode worm</name>
    <name type="synonym">Meloidogyne mayaguensis</name>
    <dbReference type="NCBI Taxonomy" id="390850"/>
    <lineage>
        <taxon>Eukaryota</taxon>
        <taxon>Metazoa</taxon>
        <taxon>Ecdysozoa</taxon>
        <taxon>Nematoda</taxon>
        <taxon>Chromadorea</taxon>
        <taxon>Rhabditida</taxon>
        <taxon>Tylenchina</taxon>
        <taxon>Tylenchomorpha</taxon>
        <taxon>Tylenchoidea</taxon>
        <taxon>Meloidogynidae</taxon>
        <taxon>Meloidogyninae</taxon>
        <taxon>Meloidogyne</taxon>
    </lineage>
</organism>
<accession>A0A6V7UIV7</accession>
<dbReference type="Proteomes" id="UP000580250">
    <property type="component" value="Unassembled WGS sequence"/>
</dbReference>
<protein>
    <submittedName>
        <fullName evidence="2">Uncharacterized protein</fullName>
    </submittedName>
</protein>
<evidence type="ECO:0000256" key="1">
    <source>
        <dbReference type="SAM" id="SignalP"/>
    </source>
</evidence>
<comment type="caution">
    <text evidence="2">The sequence shown here is derived from an EMBL/GenBank/DDBJ whole genome shotgun (WGS) entry which is preliminary data.</text>
</comment>
<feature type="chain" id="PRO_5027987534" evidence="1">
    <location>
        <begin position="22"/>
        <end position="50"/>
    </location>
</feature>